<dbReference type="Pfam" id="PF08584">
    <property type="entry name" value="Ribonuc_P_40"/>
    <property type="match status" value="1"/>
</dbReference>
<accession>A0A1W7RDZ3</accession>
<dbReference type="PANTHER" id="PTHR15396:SF1">
    <property type="entry name" value="RIBONUCLEASE P PROTEIN SUBUNIT P40"/>
    <property type="match status" value="1"/>
</dbReference>
<dbReference type="GO" id="GO:0001682">
    <property type="term" value="P:tRNA 5'-leader removal"/>
    <property type="evidence" value="ECO:0007669"/>
    <property type="project" value="InterPro"/>
</dbReference>
<dbReference type="AlphaFoldDB" id="A0A1W7RDZ3"/>
<sequence>MFVPLRWIRECPRHLLVCERSHVQHARSRHVAHVREHAFNCGVSFLIPDCGIVPQALKNAVADIGEYYLVKNLFLHELVTQEFINTFVKKGTCYALTYNTRIDQDNTAALLPTGKLILSVDKDTYEELGLQGHPSLYSGKKPMRYIITVDLMDTTFSPENKKYKRIIWALKEKKPLEFDFLLTWQPTGSKEANLMSYFSKKEIQAYQPKVTFSTLRNVQCPILESDKLHGEPDGACSTQELFEWLGAIFTHAGLENTSSSFLSTCVCPQPSTLTEQVLMCTVTGFIPSEKIIHLLEQICCYFKDPKLAHWVSLTVHGFADSPVSWRENEHGFLKGGENLYNFIIFRNLSYWLQMAVGAYDNCP</sequence>
<dbReference type="GO" id="GO:0030681">
    <property type="term" value="C:multimeric ribonuclease P complex"/>
    <property type="evidence" value="ECO:0007669"/>
    <property type="project" value="TreeGrafter"/>
</dbReference>
<dbReference type="EMBL" id="GDAY02002077">
    <property type="protein sequence ID" value="JAV49355.1"/>
    <property type="molecule type" value="Transcribed_RNA"/>
</dbReference>
<organism evidence="1">
    <name type="scientific">Agkistrodon contortrix contortrix</name>
    <name type="common">Southern copperhead</name>
    <dbReference type="NCBI Taxonomy" id="8713"/>
    <lineage>
        <taxon>Eukaryota</taxon>
        <taxon>Metazoa</taxon>
        <taxon>Chordata</taxon>
        <taxon>Craniata</taxon>
        <taxon>Vertebrata</taxon>
        <taxon>Euteleostomi</taxon>
        <taxon>Lepidosauria</taxon>
        <taxon>Squamata</taxon>
        <taxon>Bifurcata</taxon>
        <taxon>Unidentata</taxon>
        <taxon>Episquamata</taxon>
        <taxon>Toxicofera</taxon>
        <taxon>Serpentes</taxon>
        <taxon>Colubroidea</taxon>
        <taxon>Viperidae</taxon>
        <taxon>Crotalinae</taxon>
        <taxon>Agkistrodon</taxon>
    </lineage>
</organism>
<dbReference type="GO" id="GO:0000172">
    <property type="term" value="C:ribonuclease MRP complex"/>
    <property type="evidence" value="ECO:0007669"/>
    <property type="project" value="TreeGrafter"/>
</dbReference>
<dbReference type="PANTHER" id="PTHR15396">
    <property type="entry name" value="RIBONUCLEASE P PROTEIN SUBUNIT P40"/>
    <property type="match status" value="1"/>
</dbReference>
<reference evidence="1" key="1">
    <citation type="journal article" date="2015" name="G3 (Bethesda)">
        <title>Post-transcriptional mechanisms contribute little to phenotypic variation in snake venoms.</title>
        <authorList>
            <person name="Rokyta D.R."/>
            <person name="Margres M.J."/>
            <person name="Calvin K."/>
        </authorList>
    </citation>
    <scope>NUCLEOTIDE SEQUENCE</scope>
    <source>
        <strain evidence="1">KW1091</strain>
        <tissue evidence="1">Venom gland</tissue>
    </source>
</reference>
<reference evidence="1" key="2">
    <citation type="submission" date="2017-04" db="EMBL/GenBank/DDBJ databases">
        <title>Venomic assessment of a copperhead snake (Agkistrodon contortrix) produced by parthenogenesis.</title>
        <authorList>
            <person name="Calvete J.J."/>
            <person name="Casewell N."/>
            <person name="Wuster W."/>
            <person name="Rokyta D.R."/>
            <person name="Storey D."/>
            <person name="Smith C.S."/>
            <person name="Schuett G.W."/>
            <person name="Booth W."/>
        </authorList>
    </citation>
    <scope>NUCLEOTIDE SEQUENCE</scope>
    <source>
        <strain evidence="1">KW1091</strain>
        <tissue evidence="1">Venom gland</tissue>
    </source>
</reference>
<dbReference type="GO" id="GO:0000171">
    <property type="term" value="F:ribonuclease MRP activity"/>
    <property type="evidence" value="ECO:0007669"/>
    <property type="project" value="TreeGrafter"/>
</dbReference>
<dbReference type="GO" id="GO:0004526">
    <property type="term" value="F:ribonuclease P activity"/>
    <property type="evidence" value="ECO:0007669"/>
    <property type="project" value="TreeGrafter"/>
</dbReference>
<dbReference type="GO" id="GO:0000447">
    <property type="term" value="P:endonucleolytic cleavage in ITS1 to separate SSU-rRNA from 5.8S rRNA and LSU-rRNA from tricistronic rRNA transcript (SSU-rRNA, 5.8S rRNA, LSU-rRNA)"/>
    <property type="evidence" value="ECO:0007669"/>
    <property type="project" value="TreeGrafter"/>
</dbReference>
<proteinExistence type="predicted"/>
<protein>
    <submittedName>
        <fullName evidence="1">Uncharacterized protein</fullName>
    </submittedName>
</protein>
<evidence type="ECO:0000313" key="1">
    <source>
        <dbReference type="EMBL" id="JAV49355.1"/>
    </source>
</evidence>
<name>A0A1W7RDZ3_AGKCO</name>
<dbReference type="InterPro" id="IPR013893">
    <property type="entry name" value="RNase_P_Rpp40"/>
</dbReference>